<comment type="caution">
    <text evidence="2">The sequence shown here is derived from an EMBL/GenBank/DDBJ whole genome shotgun (WGS) entry which is preliminary data.</text>
</comment>
<evidence type="ECO:0000313" key="2">
    <source>
        <dbReference type="EMBL" id="KAJ9129883.1"/>
    </source>
</evidence>
<evidence type="ECO:0000256" key="1">
    <source>
        <dbReference type="SAM" id="MobiDB-lite"/>
    </source>
</evidence>
<feature type="compositionally biased region" description="Basic and acidic residues" evidence="1">
    <location>
        <begin position="1"/>
        <end position="10"/>
    </location>
</feature>
<name>A0AA38R963_9PEZI</name>
<accession>A0AA38R963</accession>
<sequence>MEDDSLKLETIELGPPRQPPPAAVRCWGRRDASGLEQKQPERQQPMTAQTNLRGGDMEDELCCGLCAACTCLACWECCCP</sequence>
<dbReference type="EMBL" id="JANBVN010000298">
    <property type="protein sequence ID" value="KAJ9129883.1"/>
    <property type="molecule type" value="Genomic_DNA"/>
</dbReference>
<dbReference type="AlphaFoldDB" id="A0AA38R963"/>
<feature type="region of interest" description="Disordered" evidence="1">
    <location>
        <begin position="33"/>
        <end position="52"/>
    </location>
</feature>
<keyword evidence="3" id="KW-1185">Reference proteome</keyword>
<gene>
    <name evidence="2" type="ORF">NKR19_g10148</name>
</gene>
<dbReference type="Proteomes" id="UP001174691">
    <property type="component" value="Unassembled WGS sequence"/>
</dbReference>
<evidence type="ECO:0000313" key="3">
    <source>
        <dbReference type="Proteomes" id="UP001174691"/>
    </source>
</evidence>
<protein>
    <submittedName>
        <fullName evidence="2">Uncharacterized protein</fullName>
    </submittedName>
</protein>
<feature type="region of interest" description="Disordered" evidence="1">
    <location>
        <begin position="1"/>
        <end position="25"/>
    </location>
</feature>
<proteinExistence type="predicted"/>
<organism evidence="2 3">
    <name type="scientific">Coniochaeta hoffmannii</name>
    <dbReference type="NCBI Taxonomy" id="91930"/>
    <lineage>
        <taxon>Eukaryota</taxon>
        <taxon>Fungi</taxon>
        <taxon>Dikarya</taxon>
        <taxon>Ascomycota</taxon>
        <taxon>Pezizomycotina</taxon>
        <taxon>Sordariomycetes</taxon>
        <taxon>Sordariomycetidae</taxon>
        <taxon>Coniochaetales</taxon>
        <taxon>Coniochaetaceae</taxon>
        <taxon>Coniochaeta</taxon>
    </lineage>
</organism>
<feature type="compositionally biased region" description="Polar residues" evidence="1">
    <location>
        <begin position="42"/>
        <end position="52"/>
    </location>
</feature>
<reference evidence="2" key="1">
    <citation type="submission" date="2022-07" db="EMBL/GenBank/DDBJ databases">
        <title>Fungi with potential for degradation of polypropylene.</title>
        <authorList>
            <person name="Gostincar C."/>
        </authorList>
    </citation>
    <scope>NUCLEOTIDE SEQUENCE</scope>
    <source>
        <strain evidence="2">EXF-13287</strain>
    </source>
</reference>